<evidence type="ECO:0000313" key="2">
    <source>
        <dbReference type="Proteomes" id="UP000479773"/>
    </source>
</evidence>
<dbReference type="EMBL" id="VWEQ01000230">
    <property type="protein sequence ID" value="KAA4739177.1"/>
    <property type="molecule type" value="Genomic_DNA"/>
</dbReference>
<reference evidence="1 2" key="1">
    <citation type="journal article" date="2019" name="Nat. Med.">
        <title>A library of human gut bacterial isolates paired with longitudinal multiomics data enables mechanistic microbiome research.</title>
        <authorList>
            <person name="Poyet M."/>
            <person name="Groussin M."/>
            <person name="Gibbons S.M."/>
            <person name="Avila-Pacheco J."/>
            <person name="Jiang X."/>
            <person name="Kearney S.M."/>
            <person name="Perrotta A.R."/>
            <person name="Berdy B."/>
            <person name="Zhao S."/>
            <person name="Lieberman T.D."/>
            <person name="Swanson P.K."/>
            <person name="Smith M."/>
            <person name="Roesemann S."/>
            <person name="Alexander J.E."/>
            <person name="Rich S.A."/>
            <person name="Livny J."/>
            <person name="Vlamakis H."/>
            <person name="Clish C."/>
            <person name="Bullock K."/>
            <person name="Deik A."/>
            <person name="Scott J."/>
            <person name="Pierce K.A."/>
            <person name="Xavier R.J."/>
            <person name="Alm E.J."/>
        </authorList>
    </citation>
    <scope>NUCLEOTIDE SEQUENCE [LARGE SCALE GENOMIC DNA]</scope>
    <source>
        <strain evidence="1 2">BIOML-A106</strain>
    </source>
</reference>
<accession>A0A6L3GNT0</accession>
<comment type="caution">
    <text evidence="1">The sequence shown here is derived from an EMBL/GenBank/DDBJ whole genome shotgun (WGS) entry which is preliminary data.</text>
</comment>
<proteinExistence type="predicted"/>
<evidence type="ECO:0000313" key="1">
    <source>
        <dbReference type="EMBL" id="KAA4739177.1"/>
    </source>
</evidence>
<protein>
    <submittedName>
        <fullName evidence="1">Uncharacterized protein</fullName>
    </submittedName>
</protein>
<name>A0A6L3GNT0_BACFG</name>
<organism evidence="1 2">
    <name type="scientific">Bacteroides fragilis</name>
    <dbReference type="NCBI Taxonomy" id="817"/>
    <lineage>
        <taxon>Bacteria</taxon>
        <taxon>Pseudomonadati</taxon>
        <taxon>Bacteroidota</taxon>
        <taxon>Bacteroidia</taxon>
        <taxon>Bacteroidales</taxon>
        <taxon>Bacteroidaceae</taxon>
        <taxon>Bacteroides</taxon>
    </lineage>
</organism>
<dbReference type="AlphaFoldDB" id="A0A6L3GNT0"/>
<gene>
    <name evidence="1" type="ORF">F3B44_26435</name>
</gene>
<sequence length="94" mass="10198">MGRGVETYMVFLMYLRHQPGYVGCYTCSSLEHLAQCSRGTVELFSNVLLNFGGSQGHVSGVDSGPSLVRNRGRNSCAEVPATLCGIGRKTRKNL</sequence>
<dbReference type="Proteomes" id="UP000479773">
    <property type="component" value="Unassembled WGS sequence"/>
</dbReference>